<feature type="compositionally biased region" description="Basic and acidic residues" evidence="7">
    <location>
        <begin position="508"/>
        <end position="521"/>
    </location>
</feature>
<comment type="subcellular location">
    <subcellularLocation>
        <location evidence="4">Cytoplasm</location>
    </subcellularLocation>
    <text evidence="4">Assembles at midcell at the inner surface of the cytoplasmic membrane.</text>
</comment>
<dbReference type="PROSITE" id="PS01135">
    <property type="entry name" value="FTSZ_2"/>
    <property type="match status" value="1"/>
</dbReference>
<protein>
    <recommendedName>
        <fullName evidence="4 5">Cell division protein FtsZ</fullName>
    </recommendedName>
</protein>
<evidence type="ECO:0000256" key="3">
    <source>
        <dbReference type="ARBA" id="ARBA00023134"/>
    </source>
</evidence>
<keyword evidence="4 6" id="KW-0131">Cell cycle</keyword>
<gene>
    <name evidence="4 10" type="primary">ftsZ</name>
    <name evidence="10" type="ORF">NMK50_06595</name>
</gene>
<dbReference type="HAMAP" id="MF_00909">
    <property type="entry name" value="FtsZ"/>
    <property type="match status" value="1"/>
</dbReference>
<comment type="function">
    <text evidence="4 6">Essential cell division protein that forms a contractile ring structure (Z ring) at the future cell division site. The regulation of the ring assembly controls the timing and the location of cell division. One of the functions of the FtsZ ring is to recruit other cell division proteins to the septum to produce a new cell wall between the dividing cells. Binds GTP and shows GTPase activity.</text>
</comment>
<feature type="domain" description="Tubulin/FtsZ GTPase" evidence="8">
    <location>
        <begin position="16"/>
        <end position="208"/>
    </location>
</feature>
<keyword evidence="4 6" id="KW-0132">Cell division</keyword>
<reference evidence="10" key="1">
    <citation type="submission" date="2022-07" db="EMBL/GenBank/DDBJ databases">
        <title>First report of Bartonella spp. in marsupials in Brazil, with a description of Bartonella harrusi sp. nov. and new proposal for taxonomic reclassification of species of the genus Bartonella.</title>
        <authorList>
            <person name="Amaral R.B."/>
        </authorList>
    </citation>
    <scope>NUCLEOTIDE SEQUENCE</scope>
    <source>
        <strain evidence="10">117A</strain>
    </source>
</reference>
<evidence type="ECO:0000259" key="8">
    <source>
        <dbReference type="SMART" id="SM00864"/>
    </source>
</evidence>
<name>A0ABY5ER74_9HYPH</name>
<evidence type="ECO:0000256" key="6">
    <source>
        <dbReference type="RuleBase" id="RU000631"/>
    </source>
</evidence>
<evidence type="ECO:0000256" key="4">
    <source>
        <dbReference type="HAMAP-Rule" id="MF_00909"/>
    </source>
</evidence>
<organism evidence="10 11">
    <name type="scientific">Bartonella harrusi</name>
    <dbReference type="NCBI Taxonomy" id="2961895"/>
    <lineage>
        <taxon>Bacteria</taxon>
        <taxon>Pseudomonadati</taxon>
        <taxon>Pseudomonadota</taxon>
        <taxon>Alphaproteobacteria</taxon>
        <taxon>Hyphomicrobiales</taxon>
        <taxon>Bartonellaceae</taxon>
        <taxon>Bartonella</taxon>
    </lineage>
</organism>
<dbReference type="Pfam" id="PF00091">
    <property type="entry name" value="Tubulin"/>
    <property type="match status" value="1"/>
</dbReference>
<dbReference type="Proteomes" id="UP001059475">
    <property type="component" value="Chromosome"/>
</dbReference>
<dbReference type="EMBL" id="CP101114">
    <property type="protein sequence ID" value="UTO27899.1"/>
    <property type="molecule type" value="Genomic_DNA"/>
</dbReference>
<evidence type="ECO:0000256" key="7">
    <source>
        <dbReference type="SAM" id="MobiDB-lite"/>
    </source>
</evidence>
<feature type="binding site" evidence="4">
    <location>
        <begin position="111"/>
        <end position="113"/>
    </location>
    <ligand>
        <name>GTP</name>
        <dbReference type="ChEBI" id="CHEBI:37565"/>
    </ligand>
</feature>
<feature type="binding site" evidence="4">
    <location>
        <position position="146"/>
    </location>
    <ligand>
        <name>GTP</name>
        <dbReference type="ChEBI" id="CHEBI:37565"/>
    </ligand>
</feature>
<dbReference type="SMART" id="SM00864">
    <property type="entry name" value="Tubulin"/>
    <property type="match status" value="1"/>
</dbReference>
<comment type="similarity">
    <text evidence="1 4 6">Belongs to the FtsZ family.</text>
</comment>
<feature type="domain" description="Tubulin/FtsZ 2-layer sandwich" evidence="9">
    <location>
        <begin position="210"/>
        <end position="328"/>
    </location>
</feature>
<keyword evidence="3 4" id="KW-0342">GTP-binding</keyword>
<keyword evidence="11" id="KW-1185">Reference proteome</keyword>
<feature type="binding site" evidence="4">
    <location>
        <begin position="24"/>
        <end position="28"/>
    </location>
    <ligand>
        <name>GTP</name>
        <dbReference type="ChEBI" id="CHEBI:37565"/>
    </ligand>
</feature>
<dbReference type="InterPro" id="IPR020805">
    <property type="entry name" value="Cell_div_FtsZ_CS"/>
</dbReference>
<keyword evidence="2 4" id="KW-0547">Nucleotide-binding</keyword>
<dbReference type="NCBIfam" id="TIGR00065">
    <property type="entry name" value="ftsZ"/>
    <property type="match status" value="1"/>
</dbReference>
<feature type="compositionally biased region" description="Polar residues" evidence="7">
    <location>
        <begin position="346"/>
        <end position="355"/>
    </location>
</feature>
<dbReference type="InterPro" id="IPR045061">
    <property type="entry name" value="FtsZ/CetZ"/>
</dbReference>
<dbReference type="InterPro" id="IPR017844">
    <property type="entry name" value="Cell_div_FtsZ_C"/>
</dbReference>
<feature type="region of interest" description="Disordered" evidence="7">
    <location>
        <begin position="331"/>
        <end position="356"/>
    </location>
</feature>
<dbReference type="PANTHER" id="PTHR30314">
    <property type="entry name" value="CELL DIVISION PROTEIN FTSZ-RELATED"/>
    <property type="match status" value="1"/>
</dbReference>
<dbReference type="InterPro" id="IPR036525">
    <property type="entry name" value="Tubulin/FtsZ_GTPase_sf"/>
</dbReference>
<accession>A0ABY5ER74</accession>
<dbReference type="PROSITE" id="PS01134">
    <property type="entry name" value="FTSZ_1"/>
    <property type="match status" value="1"/>
</dbReference>
<keyword evidence="4" id="KW-0963">Cytoplasm</keyword>
<dbReference type="SUPFAM" id="SSF52490">
    <property type="entry name" value="Tubulin nucleotide-binding domain-like"/>
    <property type="match status" value="1"/>
</dbReference>
<keyword evidence="4 6" id="KW-0717">Septation</keyword>
<dbReference type="NCBIfam" id="TIGR03483">
    <property type="entry name" value="FtsZ_alphas_C"/>
    <property type="match status" value="1"/>
</dbReference>
<feature type="region of interest" description="Disordered" evidence="7">
    <location>
        <begin position="508"/>
        <end position="541"/>
    </location>
</feature>
<sequence length="581" mass="62765">MTINLHRPDIAELKPRITVFGVGGGGGNAVNNMINAGLQGVDFVVANTDAQALAMSKAERVIQLGAAVTEGLGAGALPEVGQAAAEECIDEIIDHLADSHMVFITAGMGGGTGTGAAPVVARAAREKGILTVGVVTKPFQFEGARRMKTAEAGIEELQKSVDTLIVIPNQNLFRIADDKTTFADAFAMADQVLYSGVASITDLMIKEGLINLDFADVRSVMHEMGRAMMGTGEASGEGRALSAAEAAIANPLLDDTSMRGARGLLISITGGRDMTLFEVDEAANRIREEVDADANVIFGAIDDESLEGVIRVSVVATGIDREVSDIIQPSHPQLQRPAASIRKSDSAVSQTSFHVQSPPLRSESMVEVIEALEIEKGKSAGEQFRPKSQIFAQPADAVVTRSANAAPYSSNVVHSQVSNAPRMQVRRTSQQSMVAPVSMEATAHVLDEMTESVQQKDKQVQQMHVRSPMRMPELKDFPPVVHAQRERAPAVSQEGPRNLWQRLKQSLTHREEVEPEARLEPAVRPSQQKEVPVYNKSSQDASVYVPRRSGELHPQVPQDQRNFISEEDQLEIPAFLRRKVN</sequence>
<dbReference type="InterPro" id="IPR018316">
    <property type="entry name" value="Tubulin/FtsZ_2-layer-sand-dom"/>
</dbReference>
<dbReference type="InterPro" id="IPR037103">
    <property type="entry name" value="Tubulin/FtsZ-like_C"/>
</dbReference>
<evidence type="ECO:0000313" key="10">
    <source>
        <dbReference type="EMBL" id="UTO27899.1"/>
    </source>
</evidence>
<comment type="subunit">
    <text evidence="4">Homodimer. Polymerizes to form a dynamic ring structure in a strictly GTP-dependent manner. Interacts directly with several other division proteins.</text>
</comment>
<dbReference type="RefSeq" id="WP_254769814.1">
    <property type="nucleotide sequence ID" value="NZ_CP101114.1"/>
</dbReference>
<dbReference type="InterPro" id="IPR008280">
    <property type="entry name" value="Tub_FtsZ_C"/>
</dbReference>
<proteinExistence type="inferred from homology"/>
<feature type="binding site" evidence="4">
    <location>
        <position position="142"/>
    </location>
    <ligand>
        <name>GTP</name>
        <dbReference type="ChEBI" id="CHEBI:37565"/>
    </ligand>
</feature>
<evidence type="ECO:0000256" key="2">
    <source>
        <dbReference type="ARBA" id="ARBA00022741"/>
    </source>
</evidence>
<dbReference type="PANTHER" id="PTHR30314:SF3">
    <property type="entry name" value="MITOCHONDRIAL DIVISION PROTEIN FSZA"/>
    <property type="match status" value="1"/>
</dbReference>
<dbReference type="InterPro" id="IPR003008">
    <property type="entry name" value="Tubulin_FtsZ_GTPase"/>
</dbReference>
<dbReference type="InterPro" id="IPR024757">
    <property type="entry name" value="FtsZ_C"/>
</dbReference>
<evidence type="ECO:0000256" key="5">
    <source>
        <dbReference type="NCBIfam" id="TIGR00065"/>
    </source>
</evidence>
<dbReference type="GO" id="GO:0051301">
    <property type="term" value="P:cell division"/>
    <property type="evidence" value="ECO:0007669"/>
    <property type="project" value="UniProtKB-KW"/>
</dbReference>
<dbReference type="Pfam" id="PF12327">
    <property type="entry name" value="FtsZ_C"/>
    <property type="match status" value="1"/>
</dbReference>
<dbReference type="SUPFAM" id="SSF55307">
    <property type="entry name" value="Tubulin C-terminal domain-like"/>
    <property type="match status" value="1"/>
</dbReference>
<feature type="compositionally biased region" description="Polar residues" evidence="7">
    <location>
        <begin position="525"/>
        <end position="541"/>
    </location>
</feature>
<dbReference type="SMART" id="SM00865">
    <property type="entry name" value="Tubulin_C"/>
    <property type="match status" value="1"/>
</dbReference>
<evidence type="ECO:0000313" key="11">
    <source>
        <dbReference type="Proteomes" id="UP001059475"/>
    </source>
</evidence>
<evidence type="ECO:0000259" key="9">
    <source>
        <dbReference type="SMART" id="SM00865"/>
    </source>
</evidence>
<feature type="binding site" evidence="4">
    <location>
        <position position="190"/>
    </location>
    <ligand>
        <name>GTP</name>
        <dbReference type="ChEBI" id="CHEBI:37565"/>
    </ligand>
</feature>
<dbReference type="Gene3D" id="3.30.1330.20">
    <property type="entry name" value="Tubulin/FtsZ, C-terminal domain"/>
    <property type="match status" value="1"/>
</dbReference>
<dbReference type="CDD" id="cd02201">
    <property type="entry name" value="FtsZ_type1"/>
    <property type="match status" value="1"/>
</dbReference>
<dbReference type="InterPro" id="IPR000158">
    <property type="entry name" value="Cell_div_FtsZ"/>
</dbReference>
<dbReference type="PRINTS" id="PR00423">
    <property type="entry name" value="CELLDVISFTSZ"/>
</dbReference>
<dbReference type="Gene3D" id="3.40.50.1440">
    <property type="entry name" value="Tubulin/FtsZ, GTPase domain"/>
    <property type="match status" value="1"/>
</dbReference>
<evidence type="ECO:0000256" key="1">
    <source>
        <dbReference type="ARBA" id="ARBA00009690"/>
    </source>
</evidence>